<keyword evidence="1" id="KW-1133">Transmembrane helix</keyword>
<keyword evidence="1" id="KW-0472">Membrane</keyword>
<dbReference type="EMBL" id="CP009526">
    <property type="protein sequence ID" value="AKB51757.1"/>
    <property type="molecule type" value="Genomic_DNA"/>
</dbReference>
<dbReference type="GeneID" id="24824057"/>
<dbReference type="HOGENOM" id="CLU_149099_0_0_2"/>
<evidence type="ECO:0000313" key="2">
    <source>
        <dbReference type="EMBL" id="AKB51757.1"/>
    </source>
</evidence>
<dbReference type="KEGG" id="mbw:MSBRW_2504"/>
<evidence type="ECO:0000313" key="3">
    <source>
        <dbReference type="Proteomes" id="UP000033038"/>
    </source>
</evidence>
<name>A0A0E3QN08_METBA</name>
<organism evidence="2 3">
    <name type="scientific">Methanosarcina barkeri str. Wiesmoor</name>
    <dbReference type="NCBI Taxonomy" id="1434109"/>
    <lineage>
        <taxon>Archaea</taxon>
        <taxon>Methanobacteriati</taxon>
        <taxon>Methanobacteriota</taxon>
        <taxon>Stenosarchaea group</taxon>
        <taxon>Methanomicrobia</taxon>
        <taxon>Methanosarcinales</taxon>
        <taxon>Methanosarcinaceae</taxon>
        <taxon>Methanosarcina</taxon>
    </lineage>
</organism>
<dbReference type="Proteomes" id="UP000033038">
    <property type="component" value="Chromosome"/>
</dbReference>
<evidence type="ECO:0000256" key="1">
    <source>
        <dbReference type="SAM" id="Phobius"/>
    </source>
</evidence>
<dbReference type="AlphaFoldDB" id="A0A0E3QN08"/>
<dbReference type="RefSeq" id="WP_011307214.1">
    <property type="nucleotide sequence ID" value="NZ_CP009526.1"/>
</dbReference>
<keyword evidence="1" id="KW-0812">Transmembrane</keyword>
<dbReference type="PATRIC" id="fig|1434109.4.peg.3241"/>
<feature type="transmembrane region" description="Helical" evidence="1">
    <location>
        <begin position="127"/>
        <end position="144"/>
    </location>
</feature>
<proteinExistence type="predicted"/>
<accession>A0A0E3QN08</accession>
<reference evidence="2 3" key="1">
    <citation type="submission" date="2014-07" db="EMBL/GenBank/DDBJ databases">
        <title>Methanogenic archaea and the global carbon cycle.</title>
        <authorList>
            <person name="Henriksen J.R."/>
            <person name="Luke J."/>
            <person name="Reinhart S."/>
            <person name="Benedict M.N."/>
            <person name="Youngblut N.D."/>
            <person name="Metcalf M.E."/>
            <person name="Whitaker R.J."/>
            <person name="Metcalf W.W."/>
        </authorList>
    </citation>
    <scope>NUCLEOTIDE SEQUENCE [LARGE SCALE GENOMIC DNA]</scope>
    <source>
        <strain evidence="2 3">Wiesmoor</strain>
    </source>
</reference>
<protein>
    <submittedName>
        <fullName evidence="2">Uncharacterized protein</fullName>
    </submittedName>
</protein>
<gene>
    <name evidence="2" type="ORF">MSBRW_2504</name>
</gene>
<sequence length="145" mass="16479">MSFFRRGTNVKVLKIIPGTSTLELKSMVLKDNMLHDRLEDSKYTVSARPLQLEEKRKKLDLYAVDQERGCVVDLDITRDESSYITEIETPTGRVKMALKTNPALMCDITQGAILQEAFKIKPEARQLIAAIFFGLLFGFVFGLMF</sequence>